<name>A0A1H9VZ79_BUTFI</name>
<dbReference type="OrthoDB" id="9795825at2"/>
<evidence type="ECO:0000313" key="2">
    <source>
        <dbReference type="Proteomes" id="UP000182584"/>
    </source>
</evidence>
<dbReference type="EMBL" id="FOGJ01000026">
    <property type="protein sequence ID" value="SES26965.1"/>
    <property type="molecule type" value="Genomic_DNA"/>
</dbReference>
<proteinExistence type="predicted"/>
<evidence type="ECO:0000313" key="1">
    <source>
        <dbReference type="EMBL" id="SES26965.1"/>
    </source>
</evidence>
<dbReference type="Pfam" id="PF20462">
    <property type="entry name" value="DUF6715"/>
    <property type="match status" value="2"/>
</dbReference>
<accession>A0A1H9VZ79</accession>
<reference evidence="1 2" key="1">
    <citation type="submission" date="2016-10" db="EMBL/GenBank/DDBJ databases">
        <authorList>
            <person name="de Groot N.N."/>
        </authorList>
    </citation>
    <scope>NUCLEOTIDE SEQUENCE [LARGE SCALE GENOMIC DNA]</scope>
    <source>
        <strain evidence="1 2">AR40</strain>
    </source>
</reference>
<dbReference type="RefSeq" id="WP_027215184.1">
    <property type="nucleotide sequence ID" value="NZ_FOGJ01000026.1"/>
</dbReference>
<protein>
    <submittedName>
        <fullName evidence="1">Uncharacterized protein</fullName>
    </submittedName>
</protein>
<dbReference type="eggNOG" id="ENOG5032XMH">
    <property type="taxonomic scope" value="Bacteria"/>
</dbReference>
<gene>
    <name evidence="1" type="ORF">SAMN04487884_1268</name>
</gene>
<dbReference type="AlphaFoldDB" id="A0A1H9VZ79"/>
<organism evidence="1 2">
    <name type="scientific">Butyrivibrio fibrisolvens</name>
    <dbReference type="NCBI Taxonomy" id="831"/>
    <lineage>
        <taxon>Bacteria</taxon>
        <taxon>Bacillati</taxon>
        <taxon>Bacillota</taxon>
        <taxon>Clostridia</taxon>
        <taxon>Lachnospirales</taxon>
        <taxon>Lachnospiraceae</taxon>
        <taxon>Butyrivibrio</taxon>
    </lineage>
</organism>
<sequence length="354" mass="40487">MAKKGNGFWNNRFVQGLIMLLLGAAVAWAILTRFTSVLTTVPEEKVGKQSEVQTLATMNLDNSYPGTVDGVVTLFARITRALYNEEYSDKELEKLCTKRYELMDSELQEAQGSMDSYLASMKAEVKSKKDQGITISNYFIDNFDASNDIYTIDGDPYQYAKVNCRFVMRKDSVADTYNYLFTMRKDNESGKNWKVLGWEITLEDESTDPVTAICNRNLESDYPKEPGDVVEYFAYITTALYNESYSDSEFKKMSYQRAYLYDDDLLANQTDVEAQLKQEVLSKKDAGVVVAAYVVDEDYDFKYKYVGNDYCASGNCMFSMRGTSERQILTYQFVLTLDADGRWKIYGWDIVEGD</sequence>
<dbReference type="InterPro" id="IPR046563">
    <property type="entry name" value="DUF6715"/>
</dbReference>
<dbReference type="Proteomes" id="UP000182584">
    <property type="component" value="Unassembled WGS sequence"/>
</dbReference>